<dbReference type="AlphaFoldDB" id="A0A368G3P9"/>
<feature type="compositionally biased region" description="Low complexity" evidence="1">
    <location>
        <begin position="20"/>
        <end position="58"/>
    </location>
</feature>
<evidence type="ECO:0000313" key="2">
    <source>
        <dbReference type="EMBL" id="RCN37615.1"/>
    </source>
</evidence>
<dbReference type="EMBL" id="JOJR01000456">
    <property type="protein sequence ID" value="RCN37615.1"/>
    <property type="molecule type" value="Genomic_DNA"/>
</dbReference>
<feature type="region of interest" description="Disordered" evidence="1">
    <location>
        <begin position="1"/>
        <end position="58"/>
    </location>
</feature>
<evidence type="ECO:0000313" key="3">
    <source>
        <dbReference type="Proteomes" id="UP000252519"/>
    </source>
</evidence>
<keyword evidence="3" id="KW-1185">Reference proteome</keyword>
<accession>A0A368G3P9</accession>
<protein>
    <submittedName>
        <fullName evidence="2">Uncharacterized protein</fullName>
    </submittedName>
</protein>
<comment type="caution">
    <text evidence="2">The sequence shown here is derived from an EMBL/GenBank/DDBJ whole genome shotgun (WGS) entry which is preliminary data.</text>
</comment>
<name>A0A368G3P9_ANCCA</name>
<organism evidence="2 3">
    <name type="scientific">Ancylostoma caninum</name>
    <name type="common">Dog hookworm</name>
    <dbReference type="NCBI Taxonomy" id="29170"/>
    <lineage>
        <taxon>Eukaryota</taxon>
        <taxon>Metazoa</taxon>
        <taxon>Ecdysozoa</taxon>
        <taxon>Nematoda</taxon>
        <taxon>Chromadorea</taxon>
        <taxon>Rhabditida</taxon>
        <taxon>Rhabditina</taxon>
        <taxon>Rhabditomorpha</taxon>
        <taxon>Strongyloidea</taxon>
        <taxon>Ancylostomatidae</taxon>
        <taxon>Ancylostomatinae</taxon>
        <taxon>Ancylostoma</taxon>
    </lineage>
</organism>
<evidence type="ECO:0000256" key="1">
    <source>
        <dbReference type="SAM" id="MobiDB-lite"/>
    </source>
</evidence>
<sequence>MLSHGALENQQQLVGGTPASKSSLNNVSTSSHSQPSQGTQKPQPSSSTSSYSGRTSTPKLARSGTLWILFVQFSSISTRINPCGSPRTSKTLFFSTNFVSSYFTKNVLLKCSA</sequence>
<reference evidence="2 3" key="1">
    <citation type="submission" date="2014-10" db="EMBL/GenBank/DDBJ databases">
        <title>Draft genome of the hookworm Ancylostoma caninum.</title>
        <authorList>
            <person name="Mitreva M."/>
        </authorList>
    </citation>
    <scope>NUCLEOTIDE SEQUENCE [LARGE SCALE GENOMIC DNA]</scope>
    <source>
        <strain evidence="2 3">Baltimore</strain>
    </source>
</reference>
<dbReference type="Proteomes" id="UP000252519">
    <property type="component" value="Unassembled WGS sequence"/>
</dbReference>
<gene>
    <name evidence="2" type="ORF">ANCCAN_16495</name>
</gene>
<proteinExistence type="predicted"/>